<evidence type="ECO:0000256" key="3">
    <source>
        <dbReference type="ARBA" id="ARBA00022578"/>
    </source>
</evidence>
<evidence type="ECO:0000313" key="7">
    <source>
        <dbReference type="EMBL" id="QTU84339.1"/>
    </source>
</evidence>
<dbReference type="Pfam" id="PF00872">
    <property type="entry name" value="Transposase_mut"/>
    <property type="match status" value="1"/>
</dbReference>
<dbReference type="KEGG" id="ebz:J7S26_08365"/>
<evidence type="ECO:0000313" key="6">
    <source>
        <dbReference type="EMBL" id="NHM14623.1"/>
    </source>
</evidence>
<keyword evidence="4" id="KW-0238">DNA-binding</keyword>
<dbReference type="EMBL" id="CP072829">
    <property type="protein sequence ID" value="QTU84339.1"/>
    <property type="molecule type" value="Genomic_DNA"/>
</dbReference>
<name>A0A9E6SUE0_9ACTN</name>
<protein>
    <submittedName>
        <fullName evidence="7">IS1249 family transposase</fullName>
    </submittedName>
</protein>
<dbReference type="InterPro" id="IPR001207">
    <property type="entry name" value="Transposase_mutator"/>
</dbReference>
<dbReference type="NCBIfam" id="NF033544">
    <property type="entry name" value="transpos_IS1249"/>
    <property type="match status" value="1"/>
</dbReference>
<evidence type="ECO:0000256" key="1">
    <source>
        <dbReference type="ARBA" id="ARBA00002190"/>
    </source>
</evidence>
<dbReference type="GO" id="GO:0006313">
    <property type="term" value="P:DNA transposition"/>
    <property type="evidence" value="ECO:0007669"/>
    <property type="project" value="InterPro"/>
</dbReference>
<dbReference type="GO" id="GO:0004803">
    <property type="term" value="F:transposase activity"/>
    <property type="evidence" value="ECO:0007669"/>
    <property type="project" value="InterPro"/>
</dbReference>
<evidence type="ECO:0000256" key="4">
    <source>
        <dbReference type="ARBA" id="ARBA00023125"/>
    </source>
</evidence>
<evidence type="ECO:0000313" key="9">
    <source>
        <dbReference type="Proteomes" id="UP000671910"/>
    </source>
</evidence>
<accession>A0A9E6SUE0</accession>
<organism evidence="7 9">
    <name type="scientific">Xiamenia xianingshaonis</name>
    <dbReference type="NCBI Taxonomy" id="2682776"/>
    <lineage>
        <taxon>Bacteria</taxon>
        <taxon>Bacillati</taxon>
        <taxon>Actinomycetota</taxon>
        <taxon>Coriobacteriia</taxon>
        <taxon>Eggerthellales</taxon>
        <taxon>Eggerthellaceae</taxon>
        <taxon>Xiamenia</taxon>
    </lineage>
</organism>
<reference evidence="7" key="2">
    <citation type="submission" date="2021-04" db="EMBL/GenBank/DDBJ databases">
        <title>Novel species in family Eggerthellaceae.</title>
        <authorList>
            <person name="Zhang G."/>
        </authorList>
    </citation>
    <scope>NUCLEOTIDE SEQUENCE</scope>
    <source>
        <strain evidence="7">Zg-886</strain>
    </source>
</reference>
<evidence type="ECO:0000313" key="8">
    <source>
        <dbReference type="Proteomes" id="UP000636394"/>
    </source>
</evidence>
<dbReference type="EMBL" id="WPCR01000009">
    <property type="protein sequence ID" value="NHM14623.1"/>
    <property type="molecule type" value="Genomic_DNA"/>
</dbReference>
<evidence type="ECO:0000256" key="5">
    <source>
        <dbReference type="ARBA" id="ARBA00023172"/>
    </source>
</evidence>
<keyword evidence="8" id="KW-1185">Reference proteome</keyword>
<comment type="similarity">
    <text evidence="2">Belongs to the transposase mutator family.</text>
</comment>
<gene>
    <name evidence="6" type="ORF">GMI68_07590</name>
    <name evidence="7" type="ORF">J7S26_08365</name>
</gene>
<keyword evidence="3" id="KW-0815">Transposition</keyword>
<dbReference type="InterPro" id="IPR048004">
    <property type="entry name" value="IS1249_transpos"/>
</dbReference>
<dbReference type="GO" id="GO:0003677">
    <property type="term" value="F:DNA binding"/>
    <property type="evidence" value="ECO:0007669"/>
    <property type="project" value="UniProtKB-KW"/>
</dbReference>
<dbReference type="Proteomes" id="UP000636394">
    <property type="component" value="Unassembled WGS sequence"/>
</dbReference>
<dbReference type="AlphaFoldDB" id="A0A9E6SUE0"/>
<dbReference type="Proteomes" id="UP000671910">
    <property type="component" value="Chromosome"/>
</dbReference>
<comment type="function">
    <text evidence="1">Required for the transposition of the insertion element.</text>
</comment>
<reference evidence="6 8" key="1">
    <citation type="submission" date="2019-11" db="EMBL/GenBank/DDBJ databases">
        <title>Eggerthellaceae novel genus isolated from the rectal contents of marmort.</title>
        <authorList>
            <person name="Zhang G."/>
        </authorList>
    </citation>
    <scope>NUCLEOTIDE SEQUENCE [LARGE SCALE GENOMIC DNA]</scope>
    <source>
        <strain evidence="8">zg-886</strain>
        <strain evidence="6">Zg-886</strain>
    </source>
</reference>
<keyword evidence="5" id="KW-0233">DNA recombination</keyword>
<sequence length="358" mass="41306">MKKNGFTKAGKQRWRCKGCGSSKVVRNDTASRRLRTFVSWLLGKPSQAELSVNARTFRGRTHEFWKIWPIIPICDEVHHVVYMDGIWLSRKCVVLIACTDEHVVGCHLARTENSRDWGCLMRRIAPPDVLVCDGGGGIEKARRGMWPGTRVQRCTFHAFCQVKRCTTTRPKTQAGVDLYAIAKDLMRIRSQREAAEWLARFHRWCADYEDFLKERSDDGRHYRHERLRKARKALVALCNAGTLFTYLDEGLAKDGPVPSMSNKIENLNGRIRRMLVSHRGMGIDHRIKAIFWFCYMNSECPKSFAQMLETFPDDDKVREWRMRAAEANGDETGAPARWGEGLVWSEFRHSTSYPYAVD</sequence>
<evidence type="ECO:0000256" key="2">
    <source>
        <dbReference type="ARBA" id="ARBA00010961"/>
    </source>
</evidence>
<proteinExistence type="inferred from homology"/>